<dbReference type="InterPro" id="IPR002347">
    <property type="entry name" value="SDR_fam"/>
</dbReference>
<keyword evidence="5" id="KW-1185">Reference proteome</keyword>
<evidence type="ECO:0000313" key="4">
    <source>
        <dbReference type="EMBL" id="WEW61726.1"/>
    </source>
</evidence>
<evidence type="ECO:0000313" key="5">
    <source>
        <dbReference type="Proteomes" id="UP001219355"/>
    </source>
</evidence>
<evidence type="ECO:0000256" key="3">
    <source>
        <dbReference type="ARBA" id="ARBA00023002"/>
    </source>
</evidence>
<evidence type="ECO:0000256" key="1">
    <source>
        <dbReference type="ARBA" id="ARBA00006484"/>
    </source>
</evidence>
<dbReference type="InterPro" id="IPR020904">
    <property type="entry name" value="Sc_DH/Rdtase_CS"/>
</dbReference>
<dbReference type="EMBL" id="CP120631">
    <property type="protein sequence ID" value="WEW61726.1"/>
    <property type="molecule type" value="Genomic_DNA"/>
</dbReference>
<keyword evidence="3" id="KW-0560">Oxidoreductase</keyword>
<reference evidence="4" key="1">
    <citation type="submission" date="2023-03" db="EMBL/GenBank/DDBJ databases">
        <title>Emydomyces testavorans Genome Sequence.</title>
        <authorList>
            <person name="Hoyer L."/>
        </authorList>
    </citation>
    <scope>NUCLEOTIDE SEQUENCE</scope>
    <source>
        <strain evidence="4">16-2883</strain>
    </source>
</reference>
<dbReference type="PROSITE" id="PS00061">
    <property type="entry name" value="ADH_SHORT"/>
    <property type="match status" value="1"/>
</dbReference>
<comment type="similarity">
    <text evidence="1">Belongs to the short-chain dehydrogenases/reductases (SDR) family.</text>
</comment>
<protein>
    <submittedName>
        <fullName evidence="4">Uncharacterized protein</fullName>
    </submittedName>
</protein>
<organism evidence="4 5">
    <name type="scientific">Emydomyces testavorans</name>
    <dbReference type="NCBI Taxonomy" id="2070801"/>
    <lineage>
        <taxon>Eukaryota</taxon>
        <taxon>Fungi</taxon>
        <taxon>Dikarya</taxon>
        <taxon>Ascomycota</taxon>
        <taxon>Pezizomycotina</taxon>
        <taxon>Eurotiomycetes</taxon>
        <taxon>Eurotiomycetidae</taxon>
        <taxon>Onygenales</taxon>
        <taxon>Nannizziopsiaceae</taxon>
        <taxon>Emydomyces</taxon>
    </lineage>
</organism>
<dbReference type="GO" id="GO:0016491">
    <property type="term" value="F:oxidoreductase activity"/>
    <property type="evidence" value="ECO:0007669"/>
    <property type="project" value="UniProtKB-KW"/>
</dbReference>
<gene>
    <name evidence="4" type="ORF">PRK78_007220</name>
</gene>
<dbReference type="SUPFAM" id="SSF51735">
    <property type="entry name" value="NAD(P)-binding Rossmann-fold domains"/>
    <property type="match status" value="1"/>
</dbReference>
<keyword evidence="2" id="KW-0521">NADP</keyword>
<name>A0AAF0DMU1_9EURO</name>
<proteinExistence type="inferred from homology"/>
<dbReference type="InterPro" id="IPR036291">
    <property type="entry name" value="NAD(P)-bd_dom_sf"/>
</dbReference>
<dbReference type="Proteomes" id="UP001219355">
    <property type="component" value="Chromosome 5"/>
</dbReference>
<accession>A0AAF0DMU1</accession>
<dbReference type="PANTHER" id="PTHR43180:SF31">
    <property type="entry name" value="CHAIN DEHYDROGENASE_REDUCTASE, PUTATIVE (AFU_ORTHOLOGUE AFUA_2G16570)-RELATED"/>
    <property type="match status" value="1"/>
</dbReference>
<dbReference type="PANTHER" id="PTHR43180">
    <property type="entry name" value="3-OXOACYL-(ACYL-CARRIER-PROTEIN) REDUCTASE (AFU_ORTHOLOGUE AFUA_6G11210)"/>
    <property type="match status" value="1"/>
</dbReference>
<dbReference type="PRINTS" id="PR00081">
    <property type="entry name" value="GDHRDH"/>
</dbReference>
<sequence length="338" mass="37110">MPIPRYEKQILDCTTPLNLESLIGKSVVVTGGAMGLGREYVKSFAAAGFVLFRLLNAARFPDIDTGYSAYVTFGDINETQSAALTEELPGKVQFVKCDVRSWEDQVRLFEAAISSSPSKSCDIVIANAGILGPDAMGKITDPSLPPPKPDTSIIDINLIGLLYTAKLATHYFRRQQDDNTRDRCLILKSSLGGYLDQAGSPFYCASKFAVRGLMRSLRRTSWLESIRVNLVAPWYAAVFISIDEMIIETPLIGDLFAQYLASRGIKFASKEDACAAMLRIASDRTVNGRSLAVVNREDCPEGYLDLDQDDFPENTLLRSLQDAALHATPGLDLLFLTC</sequence>
<dbReference type="Gene3D" id="3.40.50.720">
    <property type="entry name" value="NAD(P)-binding Rossmann-like Domain"/>
    <property type="match status" value="1"/>
</dbReference>
<dbReference type="Pfam" id="PF00106">
    <property type="entry name" value="adh_short"/>
    <property type="match status" value="1"/>
</dbReference>
<evidence type="ECO:0000256" key="2">
    <source>
        <dbReference type="ARBA" id="ARBA00022857"/>
    </source>
</evidence>
<dbReference type="AlphaFoldDB" id="A0AAF0DMU1"/>